<dbReference type="PROSITE" id="PS50110">
    <property type="entry name" value="RESPONSE_REGULATORY"/>
    <property type="match status" value="1"/>
</dbReference>
<dbReference type="InterPro" id="IPR039420">
    <property type="entry name" value="WalR-like"/>
</dbReference>
<dbReference type="RefSeq" id="WP_147147302.1">
    <property type="nucleotide sequence ID" value="NZ_BJXN01000008.1"/>
</dbReference>
<keyword evidence="2" id="KW-0902">Two-component regulatory system</keyword>
<dbReference type="PANTHER" id="PTHR48111:SF4">
    <property type="entry name" value="DNA-BINDING DUAL TRANSCRIPTIONAL REGULATOR OMPR"/>
    <property type="match status" value="1"/>
</dbReference>
<keyword evidence="3" id="KW-0805">Transcription regulation</keyword>
<dbReference type="OrthoDB" id="9790442at2"/>
<evidence type="ECO:0000313" key="11">
    <source>
        <dbReference type="Proteomes" id="UP000321827"/>
    </source>
</evidence>
<feature type="DNA-binding region" description="OmpR/PhoB-type" evidence="7">
    <location>
        <begin position="129"/>
        <end position="228"/>
    </location>
</feature>
<evidence type="ECO:0000256" key="3">
    <source>
        <dbReference type="ARBA" id="ARBA00023015"/>
    </source>
</evidence>
<dbReference type="Pfam" id="PF00072">
    <property type="entry name" value="Response_reg"/>
    <property type="match status" value="1"/>
</dbReference>
<keyword evidence="1 6" id="KW-0597">Phosphoprotein</keyword>
<comment type="caution">
    <text evidence="10">The sequence shown here is derived from an EMBL/GenBank/DDBJ whole genome shotgun (WGS) entry which is preliminary data.</text>
</comment>
<feature type="domain" description="OmpR/PhoB-type" evidence="9">
    <location>
        <begin position="129"/>
        <end position="228"/>
    </location>
</feature>
<keyword evidence="5" id="KW-0804">Transcription</keyword>
<evidence type="ECO:0000256" key="6">
    <source>
        <dbReference type="PROSITE-ProRule" id="PRU00169"/>
    </source>
</evidence>
<evidence type="ECO:0000256" key="1">
    <source>
        <dbReference type="ARBA" id="ARBA00022553"/>
    </source>
</evidence>
<dbReference type="GO" id="GO:0000976">
    <property type="term" value="F:transcription cis-regulatory region binding"/>
    <property type="evidence" value="ECO:0007669"/>
    <property type="project" value="TreeGrafter"/>
</dbReference>
<protein>
    <submittedName>
        <fullName evidence="10">DNA-binding response regulator</fullName>
    </submittedName>
</protein>
<evidence type="ECO:0000256" key="7">
    <source>
        <dbReference type="PROSITE-ProRule" id="PRU01091"/>
    </source>
</evidence>
<name>A0A511RJZ9_9DEIN</name>
<dbReference type="InterPro" id="IPR001789">
    <property type="entry name" value="Sig_transdc_resp-reg_receiver"/>
</dbReference>
<accession>A0A511RJZ9</accession>
<dbReference type="SUPFAM" id="SSF52172">
    <property type="entry name" value="CheY-like"/>
    <property type="match status" value="1"/>
</dbReference>
<dbReference type="EMBL" id="BJXN01000008">
    <property type="protein sequence ID" value="GEM89975.1"/>
    <property type="molecule type" value="Genomic_DNA"/>
</dbReference>
<dbReference type="GO" id="GO:0032993">
    <property type="term" value="C:protein-DNA complex"/>
    <property type="evidence" value="ECO:0007669"/>
    <property type="project" value="TreeGrafter"/>
</dbReference>
<dbReference type="CDD" id="cd00383">
    <property type="entry name" value="trans_reg_C"/>
    <property type="match status" value="1"/>
</dbReference>
<evidence type="ECO:0000256" key="2">
    <source>
        <dbReference type="ARBA" id="ARBA00023012"/>
    </source>
</evidence>
<dbReference type="InterPro" id="IPR036388">
    <property type="entry name" value="WH-like_DNA-bd_sf"/>
</dbReference>
<organism evidence="10 11">
    <name type="scientific">Oceanithermus desulfurans NBRC 100063</name>
    <dbReference type="NCBI Taxonomy" id="1227550"/>
    <lineage>
        <taxon>Bacteria</taxon>
        <taxon>Thermotogati</taxon>
        <taxon>Deinococcota</taxon>
        <taxon>Deinococci</taxon>
        <taxon>Thermales</taxon>
        <taxon>Thermaceae</taxon>
        <taxon>Oceanithermus</taxon>
    </lineage>
</organism>
<dbReference type="Gene3D" id="1.10.10.10">
    <property type="entry name" value="Winged helix-like DNA-binding domain superfamily/Winged helix DNA-binding domain"/>
    <property type="match status" value="1"/>
</dbReference>
<feature type="domain" description="Response regulatory" evidence="8">
    <location>
        <begin position="3"/>
        <end position="117"/>
    </location>
</feature>
<dbReference type="PROSITE" id="PS51755">
    <property type="entry name" value="OMPR_PHOB"/>
    <property type="match status" value="1"/>
</dbReference>
<dbReference type="InterPro" id="IPR016032">
    <property type="entry name" value="Sig_transdc_resp-reg_C-effctor"/>
</dbReference>
<keyword evidence="4 7" id="KW-0238">DNA-binding</keyword>
<feature type="modified residue" description="4-aspartylphosphate" evidence="6">
    <location>
        <position position="52"/>
    </location>
</feature>
<gene>
    <name evidence="10" type="primary">drrA</name>
    <name evidence="10" type="ORF">ODE01S_14090</name>
</gene>
<dbReference type="InterPro" id="IPR001867">
    <property type="entry name" value="OmpR/PhoB-type_DNA-bd"/>
</dbReference>
<dbReference type="Proteomes" id="UP000321827">
    <property type="component" value="Unassembled WGS sequence"/>
</dbReference>
<dbReference type="GO" id="GO:0000156">
    <property type="term" value="F:phosphorelay response regulator activity"/>
    <property type="evidence" value="ECO:0007669"/>
    <property type="project" value="TreeGrafter"/>
</dbReference>
<dbReference type="SMART" id="SM00448">
    <property type="entry name" value="REC"/>
    <property type="match status" value="1"/>
</dbReference>
<dbReference type="InterPro" id="IPR011006">
    <property type="entry name" value="CheY-like_superfamily"/>
</dbReference>
<evidence type="ECO:0000259" key="9">
    <source>
        <dbReference type="PROSITE" id="PS51755"/>
    </source>
</evidence>
<dbReference type="FunFam" id="1.10.10.10:FF:000018">
    <property type="entry name" value="DNA-binding response regulator ResD"/>
    <property type="match status" value="1"/>
</dbReference>
<dbReference type="PANTHER" id="PTHR48111">
    <property type="entry name" value="REGULATOR OF RPOS"/>
    <property type="match status" value="1"/>
</dbReference>
<dbReference type="AlphaFoldDB" id="A0A511RJZ9"/>
<dbReference type="SMART" id="SM00862">
    <property type="entry name" value="Trans_reg_C"/>
    <property type="match status" value="1"/>
</dbReference>
<evidence type="ECO:0000259" key="8">
    <source>
        <dbReference type="PROSITE" id="PS50110"/>
    </source>
</evidence>
<dbReference type="Pfam" id="PF00486">
    <property type="entry name" value="Trans_reg_C"/>
    <property type="match status" value="1"/>
</dbReference>
<dbReference type="Gene3D" id="3.40.50.2300">
    <property type="match status" value="1"/>
</dbReference>
<evidence type="ECO:0000313" key="10">
    <source>
        <dbReference type="EMBL" id="GEM89975.1"/>
    </source>
</evidence>
<dbReference type="GO" id="GO:0006355">
    <property type="term" value="P:regulation of DNA-templated transcription"/>
    <property type="evidence" value="ECO:0007669"/>
    <property type="project" value="InterPro"/>
</dbReference>
<dbReference type="Gene3D" id="6.10.250.690">
    <property type="match status" value="1"/>
</dbReference>
<reference evidence="10 11" key="1">
    <citation type="submission" date="2019-07" db="EMBL/GenBank/DDBJ databases">
        <title>Whole genome shotgun sequence of Oceanithermus desulfurans NBRC 100063.</title>
        <authorList>
            <person name="Hosoyama A."/>
            <person name="Uohara A."/>
            <person name="Ohji S."/>
            <person name="Ichikawa N."/>
        </authorList>
    </citation>
    <scope>NUCLEOTIDE SEQUENCE [LARGE SCALE GENOMIC DNA]</scope>
    <source>
        <strain evidence="10 11">NBRC 100063</strain>
    </source>
</reference>
<dbReference type="GO" id="GO:0005829">
    <property type="term" value="C:cytosol"/>
    <property type="evidence" value="ECO:0007669"/>
    <property type="project" value="TreeGrafter"/>
</dbReference>
<proteinExistence type="predicted"/>
<sequence length="231" mass="25586">MARILIVEDDREIAALAAAQLERAGHAVRVVHDGEAGLAEALEGGHDLLVLDVMLPGVSGFEIVERLRRRPGYPRVLMLTARAEEVDRVLGLELGADDYLTKPFSLRELEARVRALLRRGVAAPEAEPAGRLVYRGLEIDPAARRVRVGGRPVNLTAREFDLLFELARHPGRVYTRAELLERVWGAGFEGYEHTVNSHINRLRAKIEPDAKNPVYVETVWGVGYRFGGGEG</sequence>
<evidence type="ECO:0000256" key="4">
    <source>
        <dbReference type="ARBA" id="ARBA00023125"/>
    </source>
</evidence>
<dbReference type="SUPFAM" id="SSF46894">
    <property type="entry name" value="C-terminal effector domain of the bipartite response regulators"/>
    <property type="match status" value="1"/>
</dbReference>
<evidence type="ECO:0000256" key="5">
    <source>
        <dbReference type="ARBA" id="ARBA00023163"/>
    </source>
</evidence>